<reference evidence="3" key="3">
    <citation type="submission" date="2022-06" db="UniProtKB">
        <authorList>
            <consortium name="EnsemblMetazoa"/>
        </authorList>
    </citation>
    <scope>IDENTIFICATION</scope>
</reference>
<dbReference type="OrthoDB" id="10072532at2759"/>
<feature type="region of interest" description="Disordered" evidence="1">
    <location>
        <begin position="1"/>
        <end position="124"/>
    </location>
</feature>
<evidence type="ECO:0000313" key="3">
    <source>
        <dbReference type="EnsemblMetazoa" id="KAF7492175.1"/>
    </source>
</evidence>
<protein>
    <submittedName>
        <fullName evidence="2 3">Uncharacterized protein</fullName>
    </submittedName>
</protein>
<feature type="compositionally biased region" description="Basic and acidic residues" evidence="1">
    <location>
        <begin position="213"/>
        <end position="226"/>
    </location>
</feature>
<feature type="compositionally biased region" description="Polar residues" evidence="1">
    <location>
        <begin position="111"/>
        <end position="124"/>
    </location>
</feature>
<feature type="compositionally biased region" description="Basic and acidic residues" evidence="1">
    <location>
        <begin position="41"/>
        <end position="56"/>
    </location>
</feature>
<dbReference type="AlphaFoldDB" id="A0A834R8K2"/>
<feature type="compositionally biased region" description="Acidic residues" evidence="1">
    <location>
        <begin position="531"/>
        <end position="546"/>
    </location>
</feature>
<name>A0A834R8K2_SARSC</name>
<feature type="compositionally biased region" description="Acidic residues" evidence="1">
    <location>
        <begin position="30"/>
        <end position="40"/>
    </location>
</feature>
<gene>
    <name evidence="2" type="ORF">SSS_6197</name>
</gene>
<feature type="compositionally biased region" description="Low complexity" evidence="1">
    <location>
        <begin position="424"/>
        <end position="440"/>
    </location>
</feature>
<evidence type="ECO:0000313" key="2">
    <source>
        <dbReference type="EMBL" id="KAF7492175.1"/>
    </source>
</evidence>
<reference evidence="4" key="1">
    <citation type="journal article" date="2020" name="PLoS Negl. Trop. Dis.">
        <title>High-quality nuclear genome for Sarcoptes scabiei-A critical resource for a neglected parasite.</title>
        <authorList>
            <person name="Korhonen P.K."/>
            <person name="Gasser R.B."/>
            <person name="Ma G."/>
            <person name="Wang T."/>
            <person name="Stroehlein A.J."/>
            <person name="Young N.D."/>
            <person name="Ang C.S."/>
            <person name="Fernando D.D."/>
            <person name="Lu H.C."/>
            <person name="Taylor S."/>
            <person name="Reynolds S.L."/>
            <person name="Mofiz E."/>
            <person name="Najaraj S.H."/>
            <person name="Gowda H."/>
            <person name="Madugundu A."/>
            <person name="Renuse S."/>
            <person name="Holt D."/>
            <person name="Pandey A."/>
            <person name="Papenfuss A.T."/>
            <person name="Fischer K."/>
        </authorList>
    </citation>
    <scope>NUCLEOTIDE SEQUENCE [LARGE SCALE GENOMIC DNA]</scope>
</reference>
<dbReference type="EnsemblMetazoa" id="SSS_6197s_mrna">
    <property type="protein sequence ID" value="KAF7492175.1"/>
    <property type="gene ID" value="SSS_6197"/>
</dbReference>
<feature type="compositionally biased region" description="Low complexity" evidence="1">
    <location>
        <begin position="175"/>
        <end position="196"/>
    </location>
</feature>
<evidence type="ECO:0000256" key="1">
    <source>
        <dbReference type="SAM" id="MobiDB-lite"/>
    </source>
</evidence>
<feature type="compositionally biased region" description="Basic and acidic residues" evidence="1">
    <location>
        <begin position="411"/>
        <end position="423"/>
    </location>
</feature>
<reference evidence="2" key="2">
    <citation type="submission" date="2020-01" db="EMBL/GenBank/DDBJ databases">
        <authorList>
            <person name="Korhonen P.K.K."/>
            <person name="Guangxu M.G."/>
            <person name="Wang T.W."/>
            <person name="Stroehlein A.J.S."/>
            <person name="Young N.D."/>
            <person name="Ang C.-S.A."/>
            <person name="Fernando D.W.F."/>
            <person name="Lu H.L."/>
            <person name="Taylor S.T."/>
            <person name="Ehtesham M.E.M."/>
            <person name="Najaraj S.H.N."/>
            <person name="Harsha G.H.G."/>
            <person name="Madugundu A.M."/>
            <person name="Renuse S.R."/>
            <person name="Holt D.H."/>
            <person name="Pandey A.P."/>
            <person name="Papenfuss A.P."/>
            <person name="Gasser R.B.G."/>
            <person name="Fischer K.F."/>
        </authorList>
    </citation>
    <scope>NUCLEOTIDE SEQUENCE</scope>
    <source>
        <strain evidence="2">SSS_KF_BRIS2020</strain>
    </source>
</reference>
<feature type="compositionally biased region" description="Polar residues" evidence="1">
    <location>
        <begin position="460"/>
        <end position="491"/>
    </location>
</feature>
<feature type="compositionally biased region" description="Basic and acidic residues" evidence="1">
    <location>
        <begin position="448"/>
        <end position="457"/>
    </location>
</feature>
<dbReference type="EMBL" id="WVUK01000056">
    <property type="protein sequence ID" value="KAF7492175.1"/>
    <property type="molecule type" value="Genomic_DNA"/>
</dbReference>
<feature type="compositionally biased region" description="Basic and acidic residues" evidence="1">
    <location>
        <begin position="233"/>
        <end position="242"/>
    </location>
</feature>
<feature type="compositionally biased region" description="Low complexity" evidence="1">
    <location>
        <begin position="547"/>
        <end position="562"/>
    </location>
</feature>
<feature type="compositionally biased region" description="Basic and acidic residues" evidence="1">
    <location>
        <begin position="378"/>
        <end position="401"/>
    </location>
</feature>
<organism evidence="2">
    <name type="scientific">Sarcoptes scabiei</name>
    <name type="common">Itch mite</name>
    <name type="synonym">Acarus scabiei</name>
    <dbReference type="NCBI Taxonomy" id="52283"/>
    <lineage>
        <taxon>Eukaryota</taxon>
        <taxon>Metazoa</taxon>
        <taxon>Ecdysozoa</taxon>
        <taxon>Arthropoda</taxon>
        <taxon>Chelicerata</taxon>
        <taxon>Arachnida</taxon>
        <taxon>Acari</taxon>
        <taxon>Acariformes</taxon>
        <taxon>Sarcoptiformes</taxon>
        <taxon>Astigmata</taxon>
        <taxon>Psoroptidia</taxon>
        <taxon>Sarcoptoidea</taxon>
        <taxon>Sarcoptidae</taxon>
        <taxon>Sarcoptinae</taxon>
        <taxon>Sarcoptes</taxon>
    </lineage>
</organism>
<proteinExistence type="predicted"/>
<accession>A0A834R8K2</accession>
<feature type="compositionally biased region" description="Polar residues" evidence="1">
    <location>
        <begin position="270"/>
        <end position="291"/>
    </location>
</feature>
<feature type="compositionally biased region" description="Polar residues" evidence="1">
    <location>
        <begin position="16"/>
        <end position="26"/>
    </location>
</feature>
<feature type="region of interest" description="Disordered" evidence="1">
    <location>
        <begin position="213"/>
        <end position="591"/>
    </location>
</feature>
<sequence>MMSLDQSLYNDEDSVQKQLTSNQMSKNVYEDEELDFEEDDLMIKSKSADSNSKSDQDEGEFEESEDIKPSSNKVKIPKEKDEGEIDSDDELEEGEVKEENSDSGNEAAPTKDQNIESAKPQQIENRIIQNKRAILPRPLNDRKNYYINNHSNPFYPPHQNFLRFPIMRNDRYNNNNNNNIRLREQSSSNQSHSSESAWERGLKQARELISRASKRKELEEDAENKRLNPVPTKIDRSPDSKDKRRRLSQISSSEDEMERRHRLAYDAAPWNNQSSYHGYRQHTSPPQQSFFGSRRVSARVDPSAETYRDPWRRSKSPKISSIRDRKDDLDAHYEKLSRNRKSRSHSMSSLSSICSTSSNFSGSDKSSGRKLPYSRPKVRLDKTNDSDDKIYPKSSRFDRIPKKPKTLLPLPDEKPVAVDDKSFDSWSESLSSSSSMSYGSDSDDSVENDVKISKRPNEPSIGQRSHSKIKPSSSNEKFVGNKNSSLSTVNEKQNRKIPSASMYSKIESNAKAPIKMTFMKKQQSLKKDSIVDDELNGNTPEYEEDSSFSINSNKSSGNVVSSFDTVPNEEEDNSSSSVTKKSHKSSKREELLKKLKAVEEAIERKLQSKA</sequence>
<feature type="region of interest" description="Disordered" evidence="1">
    <location>
        <begin position="175"/>
        <end position="201"/>
    </location>
</feature>
<dbReference type="Proteomes" id="UP000070412">
    <property type="component" value="Unassembled WGS sequence"/>
</dbReference>
<feature type="compositionally biased region" description="Basic and acidic residues" evidence="1">
    <location>
        <begin position="321"/>
        <end position="337"/>
    </location>
</feature>
<feature type="compositionally biased region" description="Acidic residues" evidence="1">
    <location>
        <begin position="82"/>
        <end position="96"/>
    </location>
</feature>
<feature type="compositionally biased region" description="Low complexity" evidence="1">
    <location>
        <begin position="345"/>
        <end position="365"/>
    </location>
</feature>
<evidence type="ECO:0000313" key="4">
    <source>
        <dbReference type="Proteomes" id="UP000070412"/>
    </source>
</evidence>
<keyword evidence="4" id="KW-1185">Reference proteome</keyword>